<dbReference type="KEGG" id="pbor:BSF38_01615"/>
<reference evidence="3" key="1">
    <citation type="submission" date="2016-12" db="EMBL/GenBank/DDBJ databases">
        <title>Comparative genomics of four Isosphaeraceae planctomycetes: a common pool of plasmids and glycoside hydrolase genes.</title>
        <authorList>
            <person name="Ivanova A."/>
        </authorList>
    </citation>
    <scope>NUCLEOTIDE SEQUENCE [LARGE SCALE GENOMIC DNA]</scope>
    <source>
        <strain evidence="3">PX4</strain>
    </source>
</reference>
<evidence type="ECO:0000313" key="2">
    <source>
        <dbReference type="EMBL" id="APW60149.1"/>
    </source>
</evidence>
<name>A0A1U7CML2_9BACT</name>
<organism evidence="2 3">
    <name type="scientific">Paludisphaera borealis</name>
    <dbReference type="NCBI Taxonomy" id="1387353"/>
    <lineage>
        <taxon>Bacteria</taxon>
        <taxon>Pseudomonadati</taxon>
        <taxon>Planctomycetota</taxon>
        <taxon>Planctomycetia</taxon>
        <taxon>Isosphaerales</taxon>
        <taxon>Isosphaeraceae</taxon>
        <taxon>Paludisphaera</taxon>
    </lineage>
</organism>
<dbReference type="GO" id="GO:0016491">
    <property type="term" value="F:oxidoreductase activity"/>
    <property type="evidence" value="ECO:0007669"/>
    <property type="project" value="UniProtKB-KW"/>
</dbReference>
<proteinExistence type="predicted"/>
<evidence type="ECO:0000313" key="3">
    <source>
        <dbReference type="Proteomes" id="UP000186309"/>
    </source>
</evidence>
<dbReference type="Pfam" id="PF00881">
    <property type="entry name" value="Nitroreductase"/>
    <property type="match status" value="1"/>
</dbReference>
<dbReference type="InterPro" id="IPR050461">
    <property type="entry name" value="Nitroreductase_HadB/RutE"/>
</dbReference>
<evidence type="ECO:0000259" key="1">
    <source>
        <dbReference type="Pfam" id="PF00881"/>
    </source>
</evidence>
<dbReference type="STRING" id="1387353.BSF38_01615"/>
<dbReference type="Gene3D" id="3.40.109.10">
    <property type="entry name" value="NADH Oxidase"/>
    <property type="match status" value="1"/>
</dbReference>
<keyword evidence="2" id="KW-0560">Oxidoreductase</keyword>
<dbReference type="SUPFAM" id="SSF55469">
    <property type="entry name" value="FMN-dependent nitroreductase-like"/>
    <property type="match status" value="1"/>
</dbReference>
<dbReference type="PANTHER" id="PTHR43543:SF1">
    <property type="entry name" value="MALONIC SEMIALDEHYDE REDUCTASE RUTE-RELATED"/>
    <property type="match status" value="1"/>
</dbReference>
<dbReference type="AlphaFoldDB" id="A0A1U7CML2"/>
<feature type="domain" description="Nitroreductase" evidence="1">
    <location>
        <begin position="2"/>
        <end position="165"/>
    </location>
</feature>
<dbReference type="EC" id="1.6.99.3" evidence="2"/>
<dbReference type="OrthoDB" id="9812105at2"/>
<protein>
    <submittedName>
        <fullName evidence="2">NADH dehydrogenase</fullName>
        <ecNumber evidence="2">1.6.99.3</ecNumber>
    </submittedName>
</protein>
<keyword evidence="3" id="KW-1185">Reference proteome</keyword>
<dbReference type="RefSeq" id="WP_076344584.1">
    <property type="nucleotide sequence ID" value="NZ_CP019082.1"/>
</dbReference>
<dbReference type="InterPro" id="IPR029479">
    <property type="entry name" value="Nitroreductase"/>
</dbReference>
<dbReference type="EMBL" id="CP019082">
    <property type="protein sequence ID" value="APW60149.1"/>
    <property type="molecule type" value="Genomic_DNA"/>
</dbReference>
<dbReference type="InterPro" id="IPR000415">
    <property type="entry name" value="Nitroreductase-like"/>
</dbReference>
<sequence length="193" mass="20894">MSDPLDPEILTRILRLATLSPSPFNLQPWRFLVVRDAANRRRLQACAWNHPQVGQAPVVVIVLGFHQPDRTHLDAVLARQLELGACTPARAAEIRGRALATLGRVADRSLWALRSAMLAASALMCAAESLGVASALIDNFDHEAARTNFGVPDDHTVCCLIALGHAAGAEPFPGRFGLDEVCYAEHFGQPWTG</sequence>
<dbReference type="Proteomes" id="UP000186309">
    <property type="component" value="Chromosome"/>
</dbReference>
<dbReference type="PANTHER" id="PTHR43543">
    <property type="entry name" value="MALONIC SEMIALDEHYDE REDUCTASE RUTE-RELATED"/>
    <property type="match status" value="1"/>
</dbReference>
<accession>A0A1U7CML2</accession>
<gene>
    <name evidence="2" type="primary">nox</name>
    <name evidence="2" type="ORF">BSF38_01615</name>
</gene>